<accession>A0A0K2UCH5</accession>
<feature type="non-terminal residue" evidence="2">
    <location>
        <position position="1"/>
    </location>
</feature>
<sequence length="48" mass="5846">INYIYLNVILSLEIFLLLLAIRMIGLPHYHTIRMNKYLDTQHDFYVYS</sequence>
<keyword evidence="1" id="KW-0472">Membrane</keyword>
<keyword evidence="1" id="KW-1133">Transmembrane helix</keyword>
<evidence type="ECO:0000256" key="1">
    <source>
        <dbReference type="SAM" id="Phobius"/>
    </source>
</evidence>
<keyword evidence="1" id="KW-0812">Transmembrane</keyword>
<dbReference type="AlphaFoldDB" id="A0A0K2UCH5"/>
<organism evidence="2">
    <name type="scientific">Lepeophtheirus salmonis</name>
    <name type="common">Salmon louse</name>
    <name type="synonym">Caligus salmonis</name>
    <dbReference type="NCBI Taxonomy" id="72036"/>
    <lineage>
        <taxon>Eukaryota</taxon>
        <taxon>Metazoa</taxon>
        <taxon>Ecdysozoa</taxon>
        <taxon>Arthropoda</taxon>
        <taxon>Crustacea</taxon>
        <taxon>Multicrustacea</taxon>
        <taxon>Hexanauplia</taxon>
        <taxon>Copepoda</taxon>
        <taxon>Siphonostomatoida</taxon>
        <taxon>Caligidae</taxon>
        <taxon>Lepeophtheirus</taxon>
    </lineage>
</organism>
<feature type="transmembrane region" description="Helical" evidence="1">
    <location>
        <begin position="6"/>
        <end position="26"/>
    </location>
</feature>
<protein>
    <submittedName>
        <fullName evidence="2">Uncharacterized protein</fullName>
    </submittedName>
</protein>
<name>A0A0K2UCH5_LEPSM</name>
<proteinExistence type="predicted"/>
<evidence type="ECO:0000313" key="2">
    <source>
        <dbReference type="EMBL" id="CDW35939.1"/>
    </source>
</evidence>
<reference evidence="2" key="1">
    <citation type="submission" date="2014-05" db="EMBL/GenBank/DDBJ databases">
        <authorList>
            <person name="Chronopoulou M."/>
        </authorList>
    </citation>
    <scope>NUCLEOTIDE SEQUENCE</scope>
    <source>
        <tissue evidence="2">Whole organism</tissue>
    </source>
</reference>
<dbReference type="EMBL" id="HACA01018578">
    <property type="protein sequence ID" value="CDW35939.1"/>
    <property type="molecule type" value="Transcribed_RNA"/>
</dbReference>